<dbReference type="AlphaFoldDB" id="A0A518E0S9"/>
<keyword evidence="1" id="KW-1133">Transmembrane helix</keyword>
<gene>
    <name evidence="2" type="ORF">Pla8534_55450</name>
</gene>
<feature type="transmembrane region" description="Helical" evidence="1">
    <location>
        <begin position="31"/>
        <end position="49"/>
    </location>
</feature>
<protein>
    <submittedName>
        <fullName evidence="2">Uncharacterized protein</fullName>
    </submittedName>
</protein>
<proteinExistence type="predicted"/>
<dbReference type="Proteomes" id="UP000317648">
    <property type="component" value="Chromosome"/>
</dbReference>
<keyword evidence="1" id="KW-0472">Membrane</keyword>
<dbReference type="EMBL" id="CP036433">
    <property type="protein sequence ID" value="QDU97692.1"/>
    <property type="molecule type" value="Genomic_DNA"/>
</dbReference>
<keyword evidence="1" id="KW-0812">Transmembrane</keyword>
<evidence type="ECO:0000313" key="2">
    <source>
        <dbReference type="EMBL" id="QDU97692.1"/>
    </source>
</evidence>
<sequence length="69" mass="7673">MAMIRRRYQQQPALSGRAAYGSRRGVVEYEAVMTLGVMFPLAVALYLLAVRGFAALYDLIACSVGWPYL</sequence>
<organism evidence="2 3">
    <name type="scientific">Lignipirellula cremea</name>
    <dbReference type="NCBI Taxonomy" id="2528010"/>
    <lineage>
        <taxon>Bacteria</taxon>
        <taxon>Pseudomonadati</taxon>
        <taxon>Planctomycetota</taxon>
        <taxon>Planctomycetia</taxon>
        <taxon>Pirellulales</taxon>
        <taxon>Pirellulaceae</taxon>
        <taxon>Lignipirellula</taxon>
    </lineage>
</organism>
<reference evidence="2 3" key="1">
    <citation type="submission" date="2019-02" db="EMBL/GenBank/DDBJ databases">
        <title>Deep-cultivation of Planctomycetes and their phenomic and genomic characterization uncovers novel biology.</title>
        <authorList>
            <person name="Wiegand S."/>
            <person name="Jogler M."/>
            <person name="Boedeker C."/>
            <person name="Pinto D."/>
            <person name="Vollmers J."/>
            <person name="Rivas-Marin E."/>
            <person name="Kohn T."/>
            <person name="Peeters S.H."/>
            <person name="Heuer A."/>
            <person name="Rast P."/>
            <person name="Oberbeckmann S."/>
            <person name="Bunk B."/>
            <person name="Jeske O."/>
            <person name="Meyerdierks A."/>
            <person name="Storesund J.E."/>
            <person name="Kallscheuer N."/>
            <person name="Luecker S."/>
            <person name="Lage O.M."/>
            <person name="Pohl T."/>
            <person name="Merkel B.J."/>
            <person name="Hornburger P."/>
            <person name="Mueller R.-W."/>
            <person name="Bruemmer F."/>
            <person name="Labrenz M."/>
            <person name="Spormann A.M."/>
            <person name="Op den Camp H."/>
            <person name="Overmann J."/>
            <person name="Amann R."/>
            <person name="Jetten M.S.M."/>
            <person name="Mascher T."/>
            <person name="Medema M.H."/>
            <person name="Devos D.P."/>
            <person name="Kaster A.-K."/>
            <person name="Ovreas L."/>
            <person name="Rohde M."/>
            <person name="Galperin M.Y."/>
            <person name="Jogler C."/>
        </authorList>
    </citation>
    <scope>NUCLEOTIDE SEQUENCE [LARGE SCALE GENOMIC DNA]</scope>
    <source>
        <strain evidence="2 3">Pla85_3_4</strain>
    </source>
</reference>
<accession>A0A518E0S9</accession>
<dbReference type="KEGG" id="lcre:Pla8534_55450"/>
<evidence type="ECO:0000256" key="1">
    <source>
        <dbReference type="SAM" id="Phobius"/>
    </source>
</evidence>
<name>A0A518E0S9_9BACT</name>
<evidence type="ECO:0000313" key="3">
    <source>
        <dbReference type="Proteomes" id="UP000317648"/>
    </source>
</evidence>
<keyword evidence="3" id="KW-1185">Reference proteome</keyword>